<reference evidence="2" key="1">
    <citation type="submission" date="2020-05" db="EMBL/GenBank/DDBJ databases">
        <authorList>
            <person name="Chiriac C."/>
            <person name="Salcher M."/>
            <person name="Ghai R."/>
            <person name="Kavagutti S V."/>
        </authorList>
    </citation>
    <scope>NUCLEOTIDE SEQUENCE</scope>
</reference>
<sequence>MKKQNPKDVKVTDALRDWSVAKGWPMFLPDQFITDFHDRSEASGKTYANAEMAFKNQIRWSSPGQRFYSAQEWENKVRAAKAMERTPKRTSTPTDYVAGIPVNPGRQAVNASEIARAALAAARQSILKG</sequence>
<evidence type="ECO:0000313" key="2">
    <source>
        <dbReference type="EMBL" id="CAB4188128.1"/>
    </source>
</evidence>
<proteinExistence type="predicted"/>
<name>A0A6J5R3I1_9CAUD</name>
<evidence type="ECO:0000256" key="1">
    <source>
        <dbReference type="SAM" id="MobiDB-lite"/>
    </source>
</evidence>
<protein>
    <submittedName>
        <fullName evidence="2">Uncharacterized protein</fullName>
    </submittedName>
</protein>
<gene>
    <name evidence="2" type="ORF">UFOVP1165_21</name>
</gene>
<organism evidence="2">
    <name type="scientific">uncultured Caudovirales phage</name>
    <dbReference type="NCBI Taxonomy" id="2100421"/>
    <lineage>
        <taxon>Viruses</taxon>
        <taxon>Duplodnaviria</taxon>
        <taxon>Heunggongvirae</taxon>
        <taxon>Uroviricota</taxon>
        <taxon>Caudoviricetes</taxon>
        <taxon>Peduoviridae</taxon>
        <taxon>Maltschvirus</taxon>
        <taxon>Maltschvirus maltsch</taxon>
    </lineage>
</organism>
<accession>A0A6J5R3I1</accession>
<feature type="region of interest" description="Disordered" evidence="1">
    <location>
        <begin position="80"/>
        <end position="99"/>
    </location>
</feature>
<dbReference type="EMBL" id="LR797120">
    <property type="protein sequence ID" value="CAB4188128.1"/>
    <property type="molecule type" value="Genomic_DNA"/>
</dbReference>